<proteinExistence type="predicted"/>
<dbReference type="CDD" id="cd00156">
    <property type="entry name" value="REC"/>
    <property type="match status" value="1"/>
</dbReference>
<feature type="transmembrane region" description="Helical" evidence="8">
    <location>
        <begin position="116"/>
        <end position="141"/>
    </location>
</feature>
<keyword evidence="5 11" id="KW-0418">Kinase</keyword>
<dbReference type="InterPro" id="IPR004358">
    <property type="entry name" value="Sig_transdc_His_kin-like_C"/>
</dbReference>
<feature type="modified residue" description="4-aspartylphosphate" evidence="7">
    <location>
        <position position="985"/>
    </location>
</feature>
<feature type="transmembrane region" description="Helical" evidence="8">
    <location>
        <begin position="73"/>
        <end position="95"/>
    </location>
</feature>
<evidence type="ECO:0000256" key="5">
    <source>
        <dbReference type="ARBA" id="ARBA00022777"/>
    </source>
</evidence>
<feature type="transmembrane region" description="Helical" evidence="8">
    <location>
        <begin position="147"/>
        <end position="168"/>
    </location>
</feature>
<dbReference type="GO" id="GO:0009927">
    <property type="term" value="F:histidine phosphotransfer kinase activity"/>
    <property type="evidence" value="ECO:0007669"/>
    <property type="project" value="TreeGrafter"/>
</dbReference>
<protein>
    <recommendedName>
        <fullName evidence="2">histidine kinase</fullName>
        <ecNumber evidence="2">2.7.13.3</ecNumber>
    </recommendedName>
</protein>
<dbReference type="EC" id="2.7.13.3" evidence="2"/>
<dbReference type="Pfam" id="PF00072">
    <property type="entry name" value="Response_reg"/>
    <property type="match status" value="1"/>
</dbReference>
<organism evidence="11 12">
    <name type="scientific">Marinomonas communis</name>
    <dbReference type="NCBI Taxonomy" id="28254"/>
    <lineage>
        <taxon>Bacteria</taxon>
        <taxon>Pseudomonadati</taxon>
        <taxon>Pseudomonadota</taxon>
        <taxon>Gammaproteobacteria</taxon>
        <taxon>Oceanospirillales</taxon>
        <taxon>Oceanospirillaceae</taxon>
        <taxon>Marinomonas</taxon>
    </lineage>
</organism>
<keyword evidence="12" id="KW-1185">Reference proteome</keyword>
<feature type="transmembrane region" description="Helical" evidence="8">
    <location>
        <begin position="307"/>
        <end position="329"/>
    </location>
</feature>
<dbReference type="InterPro" id="IPR003594">
    <property type="entry name" value="HATPase_dom"/>
</dbReference>
<dbReference type="Gene3D" id="1.10.4160.10">
    <property type="entry name" value="Hydantoin permease"/>
    <property type="match status" value="1"/>
</dbReference>
<dbReference type="Gene3D" id="3.40.50.2300">
    <property type="match status" value="1"/>
</dbReference>
<dbReference type="FunFam" id="3.30.565.10:FF:000010">
    <property type="entry name" value="Sensor histidine kinase RcsC"/>
    <property type="match status" value="1"/>
</dbReference>
<dbReference type="PROSITE" id="PS50109">
    <property type="entry name" value="HIS_KIN"/>
    <property type="match status" value="1"/>
</dbReference>
<keyword evidence="4" id="KW-0808">Transferase</keyword>
<keyword evidence="8" id="KW-0812">Transmembrane</keyword>
<feature type="transmembrane region" description="Helical" evidence="8">
    <location>
        <begin position="624"/>
        <end position="644"/>
    </location>
</feature>
<dbReference type="AlphaFoldDB" id="A0A4R6X4S6"/>
<dbReference type="InterPro" id="IPR011006">
    <property type="entry name" value="CheY-like_superfamily"/>
</dbReference>
<feature type="transmembrane region" description="Helical" evidence="8">
    <location>
        <begin position="427"/>
        <end position="451"/>
    </location>
</feature>
<name>A0A4R6X4S6_9GAMM</name>
<feature type="transmembrane region" description="Helical" evidence="8">
    <location>
        <begin position="258"/>
        <end position="287"/>
    </location>
</feature>
<dbReference type="RefSeq" id="WP_133561235.1">
    <property type="nucleotide sequence ID" value="NZ_SNZA01000002.1"/>
</dbReference>
<dbReference type="CDD" id="cd16922">
    <property type="entry name" value="HATPase_EvgS-ArcB-TorS-like"/>
    <property type="match status" value="1"/>
</dbReference>
<feature type="transmembrane region" description="Helical" evidence="8">
    <location>
        <begin position="360"/>
        <end position="379"/>
    </location>
</feature>
<dbReference type="OrthoDB" id="9797243at2"/>
<dbReference type="InterPro" id="IPR005467">
    <property type="entry name" value="His_kinase_dom"/>
</dbReference>
<evidence type="ECO:0000256" key="1">
    <source>
        <dbReference type="ARBA" id="ARBA00000085"/>
    </source>
</evidence>
<feature type="transmembrane region" description="Helical" evidence="8">
    <location>
        <begin position="47"/>
        <end position="67"/>
    </location>
</feature>
<dbReference type="SUPFAM" id="SSF52172">
    <property type="entry name" value="CheY-like"/>
    <property type="match status" value="1"/>
</dbReference>
<sequence>MAAAQKIFKVRRHYNKWVADQTMEDYALRYTAKQGHSMSIDRVGHTALGAAAFLALEGLAAVITLTYGFTNAVAAILTVLAVFFITGFPIAYYSAKHGLDIDLLTRGAGFGYLGSTITSLIYATFTFIFFAIEAAILASALEVLLGIPLPIGYALSALFVIPIVTHGIRAISRFQTGTQWIWLVLQVAAIGVVVTQEYQNFYGWTEYVPGHLPQDTGFDWLLFGAAASVLFALMAQIGEQVDYLRFFPKKTKENRNRWWFWLVLAGPGWVFIGAIKMLLGSFLAYLAISDGATVLQATDPTYLYQRIFLFLTTSPTTALILAAVFVFICQMKINLTNAYAGSIAWSNFFSRLTHSHPGRVVWLIFNVTIALLLMELGIYQALGAILSVFAISAVSWLSSLSADLLINKPLGLSPNYVEFKRAHLYDINPVGTGSMLIATTLGLLCYLGIFGEVAKSLSHFIAIAACFICVPLIAMLTKGKYYIARQSPELIPLIATAKQANPISHPHAHSVVTLKCGICENEFESEDMSFCSAYQQPICSLCCSLDVRCLDSCKPQASISQQSDYFLKLFLPKRLVRAISSRLGRFASMLVVINIINAALMMLIYRQMAPQTESEAALLEQAMYALFFTLLIVSGVLSWLFLLAHESRVVAQKESNRQTRKLTQEVEAHKETDLALQSAKEQAEQANEAKSRYLSGISHELRTPLQSIIGYAQLLSEKDNTPSGHQNGLDIIHRSGLYLADLIEGLLDISKIEAGRFDLYRNTVDLPKLIDQLNSMFAMQAQGKGIGFQAKILAPLPNQVVTDEKRLRQILINLLSNAVKYTPKGNVVFEVNYRNQVAEFVIRDTGLGIKQEHLQRIFDPFERVRDVATANLPGTGLGLTIVKLLTEIMGGDLQAKSVVGEGSEFKVSLMLPWVSQGQEATPMSKKIVSYRGYQRTIMVVDDDPVVRGLLADILTPIGFNVVEAADAKLCLDELDSCSPDLFVLDVSMPGMNGLSLAKVLREQGYAVPIVMLSADAQENQRRPDEQNAFNQYLVKPIKNTALLDAIQQWLKIEWVYQETVSAEDSVSLSALEDMSKQTPKRAAADELPVPIPDHEVIRELTAFAEMGYKKGVRGVLDQLPDKGIVDPQHLAQLEALYKSFQFDGIATYLKQHTV</sequence>
<comment type="catalytic activity">
    <reaction evidence="1">
        <text>ATP + protein L-histidine = ADP + protein N-phospho-L-histidine.</text>
        <dbReference type="EC" id="2.7.13.3"/>
    </reaction>
</comment>
<evidence type="ECO:0000256" key="8">
    <source>
        <dbReference type="SAM" id="Phobius"/>
    </source>
</evidence>
<dbReference type="InterPro" id="IPR003661">
    <property type="entry name" value="HisK_dim/P_dom"/>
</dbReference>
<keyword evidence="3 7" id="KW-0597">Phosphoprotein</keyword>
<feature type="transmembrane region" description="Helical" evidence="8">
    <location>
        <begin position="457"/>
        <end position="476"/>
    </location>
</feature>
<dbReference type="SUPFAM" id="SSF47384">
    <property type="entry name" value="Homodimeric domain of signal transducing histidine kinase"/>
    <property type="match status" value="1"/>
</dbReference>
<accession>A0A4R6X4S6</accession>
<dbReference type="InterPro" id="IPR001789">
    <property type="entry name" value="Sig_transdc_resp-reg_receiver"/>
</dbReference>
<dbReference type="SMART" id="SM00448">
    <property type="entry name" value="REC"/>
    <property type="match status" value="1"/>
</dbReference>
<feature type="transmembrane region" description="Helical" evidence="8">
    <location>
        <begin position="218"/>
        <end position="237"/>
    </location>
</feature>
<gene>
    <name evidence="11" type="ORF">C8D85_1508</name>
</gene>
<comment type="caution">
    <text evidence="11">The sequence shown here is derived from an EMBL/GenBank/DDBJ whole genome shotgun (WGS) entry which is preliminary data.</text>
</comment>
<dbReference type="EMBL" id="SNZA01000002">
    <property type="protein sequence ID" value="TDR13975.1"/>
    <property type="molecule type" value="Genomic_DNA"/>
</dbReference>
<dbReference type="Pfam" id="PF02518">
    <property type="entry name" value="HATPase_c"/>
    <property type="match status" value="1"/>
</dbReference>
<dbReference type="PANTHER" id="PTHR43047:SF72">
    <property type="entry name" value="OSMOSENSING HISTIDINE PROTEIN KINASE SLN1"/>
    <property type="match status" value="1"/>
</dbReference>
<dbReference type="InterPro" id="IPR036890">
    <property type="entry name" value="HATPase_C_sf"/>
</dbReference>
<evidence type="ECO:0000259" key="10">
    <source>
        <dbReference type="PROSITE" id="PS50110"/>
    </source>
</evidence>
<dbReference type="Gene3D" id="1.10.287.130">
    <property type="match status" value="1"/>
</dbReference>
<dbReference type="SMART" id="SM00388">
    <property type="entry name" value="HisKA"/>
    <property type="match status" value="1"/>
</dbReference>
<dbReference type="PANTHER" id="PTHR43047">
    <property type="entry name" value="TWO-COMPONENT HISTIDINE PROTEIN KINASE"/>
    <property type="match status" value="1"/>
</dbReference>
<dbReference type="Proteomes" id="UP000295729">
    <property type="component" value="Unassembled WGS sequence"/>
</dbReference>
<dbReference type="CDD" id="cd00082">
    <property type="entry name" value="HisKA"/>
    <property type="match status" value="1"/>
</dbReference>
<dbReference type="SMART" id="SM00387">
    <property type="entry name" value="HATPase_c"/>
    <property type="match status" value="1"/>
</dbReference>
<evidence type="ECO:0000313" key="12">
    <source>
        <dbReference type="Proteomes" id="UP000295729"/>
    </source>
</evidence>
<dbReference type="Gene3D" id="3.30.565.10">
    <property type="entry name" value="Histidine kinase-like ATPase, C-terminal domain"/>
    <property type="match status" value="1"/>
</dbReference>
<dbReference type="Pfam" id="PF00512">
    <property type="entry name" value="HisKA"/>
    <property type="match status" value="1"/>
</dbReference>
<evidence type="ECO:0000313" key="11">
    <source>
        <dbReference type="EMBL" id="TDR13975.1"/>
    </source>
</evidence>
<dbReference type="PRINTS" id="PR00344">
    <property type="entry name" value="BCTRLSENSOR"/>
</dbReference>
<evidence type="ECO:0000259" key="9">
    <source>
        <dbReference type="PROSITE" id="PS50109"/>
    </source>
</evidence>
<dbReference type="PROSITE" id="PS50110">
    <property type="entry name" value="RESPONSE_REGULATORY"/>
    <property type="match status" value="1"/>
</dbReference>
<feature type="domain" description="Histidine kinase" evidence="9">
    <location>
        <begin position="696"/>
        <end position="913"/>
    </location>
</feature>
<dbReference type="GO" id="GO:0005886">
    <property type="term" value="C:plasma membrane"/>
    <property type="evidence" value="ECO:0007669"/>
    <property type="project" value="TreeGrafter"/>
</dbReference>
<feature type="domain" description="Response regulatory" evidence="10">
    <location>
        <begin position="936"/>
        <end position="1050"/>
    </location>
</feature>
<keyword evidence="6" id="KW-0902">Two-component regulatory system</keyword>
<evidence type="ECO:0000256" key="7">
    <source>
        <dbReference type="PROSITE-ProRule" id="PRU00169"/>
    </source>
</evidence>
<evidence type="ECO:0000256" key="6">
    <source>
        <dbReference type="ARBA" id="ARBA00023012"/>
    </source>
</evidence>
<evidence type="ECO:0000256" key="3">
    <source>
        <dbReference type="ARBA" id="ARBA00022553"/>
    </source>
</evidence>
<keyword evidence="8" id="KW-1133">Transmembrane helix</keyword>
<evidence type="ECO:0000256" key="4">
    <source>
        <dbReference type="ARBA" id="ARBA00022679"/>
    </source>
</evidence>
<feature type="transmembrane region" description="Helical" evidence="8">
    <location>
        <begin position="385"/>
        <end position="406"/>
    </location>
</feature>
<keyword evidence="8" id="KW-0472">Membrane</keyword>
<evidence type="ECO:0000256" key="2">
    <source>
        <dbReference type="ARBA" id="ARBA00012438"/>
    </source>
</evidence>
<dbReference type="SUPFAM" id="SSF55874">
    <property type="entry name" value="ATPase domain of HSP90 chaperone/DNA topoisomerase II/histidine kinase"/>
    <property type="match status" value="1"/>
</dbReference>
<dbReference type="InterPro" id="IPR036097">
    <property type="entry name" value="HisK_dim/P_sf"/>
</dbReference>
<feature type="transmembrane region" description="Helical" evidence="8">
    <location>
        <begin position="180"/>
        <end position="198"/>
    </location>
</feature>
<dbReference type="GO" id="GO:0000155">
    <property type="term" value="F:phosphorelay sensor kinase activity"/>
    <property type="evidence" value="ECO:0007669"/>
    <property type="project" value="InterPro"/>
</dbReference>
<feature type="transmembrane region" description="Helical" evidence="8">
    <location>
        <begin position="583"/>
        <end position="604"/>
    </location>
</feature>
<reference evidence="11 12" key="1">
    <citation type="submission" date="2019-03" db="EMBL/GenBank/DDBJ databases">
        <title>Genomic Encyclopedia of Type Strains, Phase IV (KMG-IV): sequencing the most valuable type-strain genomes for metagenomic binning, comparative biology and taxonomic classification.</title>
        <authorList>
            <person name="Goeker M."/>
        </authorList>
    </citation>
    <scope>NUCLEOTIDE SEQUENCE [LARGE SCALE GENOMIC DNA]</scope>
    <source>
        <strain evidence="11 12">DSM 5604</strain>
    </source>
</reference>